<sequence length="140" mass="15015">PGSLRPQPQLGAGPQPPASPPAGLSACPPRPRGGVGGLEIVPGTPRTPRLREVWGLGIAAVAPAIKYTNSVCPLGMERRYIDLDDRKPQYPEFFQEKEDGKDSEGESRRLTLGCLSVWKRPVLPDWLHVPQGQASAGMGT</sequence>
<evidence type="ECO:0000313" key="2">
    <source>
        <dbReference type="Ensembl" id="ENSMSIP00000006274.1"/>
    </source>
</evidence>
<proteinExistence type="predicted"/>
<accession>A0A8C6GHC9</accession>
<dbReference type="GeneTree" id="ENSGT01140000286767"/>
<dbReference type="Proteomes" id="UP000694415">
    <property type="component" value="Unplaced"/>
</dbReference>
<evidence type="ECO:0000313" key="3">
    <source>
        <dbReference type="Proteomes" id="UP000694415"/>
    </source>
</evidence>
<organism evidence="2 3">
    <name type="scientific">Mus spicilegus</name>
    <name type="common">Mound-building mouse</name>
    <dbReference type="NCBI Taxonomy" id="10103"/>
    <lineage>
        <taxon>Eukaryota</taxon>
        <taxon>Metazoa</taxon>
        <taxon>Chordata</taxon>
        <taxon>Craniata</taxon>
        <taxon>Vertebrata</taxon>
        <taxon>Euteleostomi</taxon>
        <taxon>Mammalia</taxon>
        <taxon>Eutheria</taxon>
        <taxon>Euarchontoglires</taxon>
        <taxon>Glires</taxon>
        <taxon>Rodentia</taxon>
        <taxon>Myomorpha</taxon>
        <taxon>Muroidea</taxon>
        <taxon>Muridae</taxon>
        <taxon>Murinae</taxon>
        <taxon>Mus</taxon>
        <taxon>Mus</taxon>
    </lineage>
</organism>
<dbReference type="AlphaFoldDB" id="A0A8C6GHC9"/>
<name>A0A8C6GHC9_MUSSI</name>
<feature type="region of interest" description="Disordered" evidence="1">
    <location>
        <begin position="1"/>
        <end position="44"/>
    </location>
</feature>
<evidence type="ECO:0000256" key="1">
    <source>
        <dbReference type="SAM" id="MobiDB-lite"/>
    </source>
</evidence>
<keyword evidence="3" id="KW-1185">Reference proteome</keyword>
<reference evidence="2" key="2">
    <citation type="submission" date="2025-09" db="UniProtKB">
        <authorList>
            <consortium name="Ensembl"/>
        </authorList>
    </citation>
    <scope>IDENTIFICATION</scope>
</reference>
<protein>
    <submittedName>
        <fullName evidence="2">Uncharacterized protein</fullName>
    </submittedName>
</protein>
<feature type="compositionally biased region" description="Low complexity" evidence="1">
    <location>
        <begin position="1"/>
        <end position="13"/>
    </location>
</feature>
<dbReference type="Ensembl" id="ENSMSIT00000007943.1">
    <property type="protein sequence ID" value="ENSMSIP00000006274.1"/>
    <property type="gene ID" value="ENSMSIG00000005623.1"/>
</dbReference>
<reference evidence="2" key="1">
    <citation type="submission" date="2025-08" db="UniProtKB">
        <authorList>
            <consortium name="Ensembl"/>
        </authorList>
    </citation>
    <scope>IDENTIFICATION</scope>
</reference>